<comment type="caution">
    <text evidence="1">The sequence shown here is derived from an EMBL/GenBank/DDBJ whole genome shotgun (WGS) entry which is preliminary data.</text>
</comment>
<sequence length="681" mass="76562">MRQRKPNSNKPRHDSFSFVEWESLFDDPECQLVENAPDDVWGVLLSLSPDDYPTVRLSNPQSHSAKTLSPRPAMGTATATTVTIRQSFGYCIGRHRKCDIRICNPHVSNRHCIIYHVSTPQHEIAYLEDISTNGTFVNSKRIPKNTPFRLTDGDIIQLAKYSPRGGVKPFNDNFFMFQDLSVHRRRVNGNNAGRFEQNYLLTEQLGKGAFAVVKKCINRLTGQRYAVKIISRARVMASKHGSTNFEAEISILTRVRHIYGVYRDDDNFYLVLDLAKDGELFDEIIKRKSFSEDESRIILLQLLLAIRYLNKRDIVHRDIKPENILLSNKDKLRVKLADFGLAKIVSESVFMKTICGTPMYVAPEVLKARVLGKYDKQVDIWSLGVVFYICLCGFPPFSEEVAPPPLKQQIMGAIYQFHSPYWDDISSEAKDLVRRMLVVNPRERITVDEALAHPWLRASSSGGTWRIDGIEDFEAQDPEYTSADSQTQTASVGSPPTVAPNSASKGPASTMPSPWGTSPLRQQYDAGLQGPPTVRTDAAEVGMMWPHVAKRRRVGAAEEYRLPEPIPVVSPYSRYRGNNNNNHDGPAWEAPNDQFDACNNENVSPGYCASNDSSQQQPKQGEARSQVPNPKRNLPSEELIFDMSMSTDSPPKLIVRKMPVAEGGTDYPTVNKRKVVPSSSN</sequence>
<protein>
    <submittedName>
        <fullName evidence="1">Serine/threonine protein kinase</fullName>
        <ecNumber evidence="1">2.7.11.1</ecNumber>
    </submittedName>
</protein>
<dbReference type="EMBL" id="JAMZIH010000379">
    <property type="protein sequence ID" value="KAJ1679445.1"/>
    <property type="molecule type" value="Genomic_DNA"/>
</dbReference>
<gene>
    <name evidence="1" type="primary">DUN1</name>
    <name evidence="1" type="ORF">EV182_002037</name>
</gene>
<keyword evidence="1" id="KW-0808">Transferase</keyword>
<dbReference type="Proteomes" id="UP001145114">
    <property type="component" value="Unassembled WGS sequence"/>
</dbReference>
<accession>A0ACC1HSA2</accession>
<keyword evidence="2" id="KW-1185">Reference proteome</keyword>
<proteinExistence type="predicted"/>
<name>A0ACC1HSA2_9FUNG</name>
<dbReference type="EC" id="2.7.11.1" evidence="1"/>
<keyword evidence="1" id="KW-0723">Serine/threonine-protein kinase</keyword>
<reference evidence="1" key="1">
    <citation type="submission" date="2022-06" db="EMBL/GenBank/DDBJ databases">
        <title>Phylogenomic reconstructions and comparative analyses of Kickxellomycotina fungi.</title>
        <authorList>
            <person name="Reynolds N.K."/>
            <person name="Stajich J.E."/>
            <person name="Barry K."/>
            <person name="Grigoriev I.V."/>
            <person name="Crous P."/>
            <person name="Smith M.E."/>
        </authorList>
    </citation>
    <scope>NUCLEOTIDE SEQUENCE</scope>
    <source>
        <strain evidence="1">RSA 2271</strain>
    </source>
</reference>
<evidence type="ECO:0000313" key="2">
    <source>
        <dbReference type="Proteomes" id="UP001145114"/>
    </source>
</evidence>
<keyword evidence="1" id="KW-0418">Kinase</keyword>
<evidence type="ECO:0000313" key="1">
    <source>
        <dbReference type="EMBL" id="KAJ1679445.1"/>
    </source>
</evidence>
<organism evidence="1 2">
    <name type="scientific">Spiromyces aspiralis</name>
    <dbReference type="NCBI Taxonomy" id="68401"/>
    <lineage>
        <taxon>Eukaryota</taxon>
        <taxon>Fungi</taxon>
        <taxon>Fungi incertae sedis</taxon>
        <taxon>Zoopagomycota</taxon>
        <taxon>Kickxellomycotina</taxon>
        <taxon>Kickxellomycetes</taxon>
        <taxon>Kickxellales</taxon>
        <taxon>Kickxellaceae</taxon>
        <taxon>Spiromyces</taxon>
    </lineage>
</organism>